<reference evidence="2" key="1">
    <citation type="submission" date="2020-09" db="EMBL/GenBank/DDBJ databases">
        <authorList>
            <person name="Zhang D."/>
            <person name="Hatherill J.R."/>
            <person name="Ramirez J.F."/>
            <person name="Edinger B."/>
            <person name="Balarin R."/>
            <person name="Sullivan A."/>
            <person name="Humpal K.M."/>
            <person name="Guseva A."/>
            <person name="Butela K.A."/>
            <person name="Garlena R.A."/>
            <person name="Russell D.A."/>
            <person name="Pope W.H."/>
            <person name="Jacobs-Sera D."/>
            <person name="Hatfull G.F."/>
        </authorList>
    </citation>
    <scope>NUCLEOTIDE SEQUENCE</scope>
</reference>
<accession>A0A874MEY6</accession>
<proteinExistence type="predicted"/>
<dbReference type="EMBL" id="MW015080">
    <property type="protein sequence ID" value="QPD06457.1"/>
    <property type="molecule type" value="Genomic_DNA"/>
</dbReference>
<protein>
    <submittedName>
        <fullName evidence="2">Capsid protein</fullName>
    </submittedName>
</protein>
<dbReference type="Pfam" id="PF21703">
    <property type="entry name" value="Gp10A-like"/>
    <property type="match status" value="1"/>
</dbReference>
<evidence type="ECO:0000313" key="2">
    <source>
        <dbReference type="EMBL" id="QPD06457.1"/>
    </source>
</evidence>
<organism evidence="2 3">
    <name type="scientific">Synechococcus phage S-SRP01</name>
    <dbReference type="NCBI Taxonomy" id="2781607"/>
    <lineage>
        <taxon>Viruses</taxon>
        <taxon>Duplodnaviria</taxon>
        <taxon>Heunggongvirae</taxon>
        <taxon>Uroviricota</taxon>
        <taxon>Caudoviricetes</taxon>
        <taxon>Autographivirales</taxon>
        <taxon>Sechaudvirinae</taxon>
        <taxon>Nerivirus</taxon>
        <taxon>Nerivirus SSRP01</taxon>
    </lineage>
</organism>
<sequence>MANTTVTSIGRVNNTSATPLALGTAYDTKYATYLKLFSGEMFKAYESATIAKGTVQSRTLKNGKAMQFIFTGRMEASYHEPGTPILGSGDPPVAEKTIVCDDLLVSSAFVYDLDETLAHYSLRSEIAAKIGHALAEAYDKKIFRTIAKAAREAHPITAAPGPEPGGSVIQLGANKEYDAQAIVDAFFEAASIMDEKNLPKQGRVAVLSPRQYYALISQVDTNILYREFGNTQGSMNSGDGLYEIAGISIKRSNNLPFLAGNITAVNGENNNYAGDFSTHCGLIYQKDAAGVVEAIGPQVQTTGSDVRTMYQGDIIVGRLAMGCGTLNPAAAIELQSARA</sequence>
<dbReference type="Proteomes" id="UP000664917">
    <property type="component" value="Segment"/>
</dbReference>
<name>A0A874MEY6_9CAUD</name>
<keyword evidence="3" id="KW-1185">Reference proteome</keyword>
<evidence type="ECO:0000313" key="3">
    <source>
        <dbReference type="Proteomes" id="UP000664917"/>
    </source>
</evidence>
<feature type="domain" description="Capsid Gp10A/Gp10B-like" evidence="1">
    <location>
        <begin position="68"/>
        <end position="332"/>
    </location>
</feature>
<evidence type="ECO:0000259" key="1">
    <source>
        <dbReference type="Pfam" id="PF21703"/>
    </source>
</evidence>
<dbReference type="InterPro" id="IPR049301">
    <property type="entry name" value="Capsid_Gp10A/Gp10B-like_dom"/>
</dbReference>